<sequence length="567" mass="61375">MIHPKFAAASSPPIDRSKVGCKPATTSPQKGHDRRRPQATAASTSSPLPSSSSGAARHRPRAMRGASAGRGFKSRGRLLLLLIAGRPRQQSRKTRLPRCFPIVFASKAPAARTKVVAARAPMAGGGERSRVPAGAAGLAVWATLLCNAASLAYFLRSYVVDGSRRRRGCVARSGADDGALRPEEDGALRSEDEEPCHAVALAPDAVLNLELGDPTMYEAFWREVGGCAATVIRGWQAMSYFSDAAALCWFLEPELEREVRRLHRVVGNAVVDGYHLVVGTGATQLYQAAMYALSSPARGDKPVPVVSPAPYYSSYPPQTDLQLSGFYRWAGDANTFAGGECIELVCSPNNPDGAVREAVTGGKAIHDLVYYWPQYTPITGRAAHDIMLFTVSKITGHAGTRLGWALVKDREVARKMVYFVDRSTIGVSKESQLRATKILGVVSDAYETPPAGDSGATVPRLFDFARRRMEERWCTLRATVAASGAFSLPEETTGYCNFNKRTVTACPAFAWLRCEKEGVEDCAEFLAGHKIVARGGEQFGGDARCVRINMLDRDQVFDMLVQRLSAI</sequence>
<dbReference type="Gene3D" id="3.90.1150.10">
    <property type="entry name" value="Aspartate Aminotransferase, domain 1"/>
    <property type="match status" value="1"/>
</dbReference>
<dbReference type="SUPFAM" id="SSF53383">
    <property type="entry name" value="PLP-dependent transferases"/>
    <property type="match status" value="1"/>
</dbReference>
<dbReference type="OrthoDB" id="2020362at2759"/>
<dbReference type="InterPro" id="IPR006948">
    <property type="entry name" value="Alliinase_C"/>
</dbReference>
<reference evidence="6 7" key="1">
    <citation type="submission" date="2018-04" db="EMBL/GenBank/DDBJ databases">
        <title>WGS assembly of Panicum hallii var. hallii HAL2.</title>
        <authorList>
            <person name="Lovell J."/>
            <person name="Jenkins J."/>
            <person name="Lowry D."/>
            <person name="Mamidi S."/>
            <person name="Sreedasyam A."/>
            <person name="Weng X."/>
            <person name="Barry K."/>
            <person name="Bonette J."/>
            <person name="Campitelli B."/>
            <person name="Daum C."/>
            <person name="Gordon S."/>
            <person name="Gould B."/>
            <person name="Lipzen A."/>
            <person name="MacQueen A."/>
            <person name="Palacio-Mejia J."/>
            <person name="Plott C."/>
            <person name="Shakirov E."/>
            <person name="Shu S."/>
            <person name="Yoshinaga Y."/>
            <person name="Zane M."/>
            <person name="Rokhsar D."/>
            <person name="Grimwood J."/>
            <person name="Schmutz J."/>
            <person name="Juenger T."/>
        </authorList>
    </citation>
    <scope>NUCLEOTIDE SEQUENCE [LARGE SCALE GENOMIC DNA]</scope>
    <source>
        <strain evidence="7">cv. HAL2</strain>
    </source>
</reference>
<dbReference type="Pfam" id="PF04864">
    <property type="entry name" value="Alliinase_C"/>
    <property type="match status" value="1"/>
</dbReference>
<comment type="similarity">
    <text evidence="2">Belongs to the alliinase family.</text>
</comment>
<comment type="cofactor">
    <cofactor evidence="1">
        <name>pyridoxal 5'-phosphate</name>
        <dbReference type="ChEBI" id="CHEBI:597326"/>
    </cofactor>
</comment>
<evidence type="ECO:0000256" key="2">
    <source>
        <dbReference type="ARBA" id="ARBA00006312"/>
    </source>
</evidence>
<dbReference type="AlphaFoldDB" id="A0A2T7E8V0"/>
<dbReference type="Gene3D" id="3.40.640.10">
    <property type="entry name" value="Type I PLP-dependent aspartate aminotransferase-like (Major domain)"/>
    <property type="match status" value="1"/>
</dbReference>
<dbReference type="InterPro" id="IPR015424">
    <property type="entry name" value="PyrdxlP-dep_Trfase"/>
</dbReference>
<gene>
    <name evidence="6" type="ORF">GQ55_3G126200</name>
</gene>
<keyword evidence="7" id="KW-1185">Reference proteome</keyword>
<dbReference type="CDD" id="cd00609">
    <property type="entry name" value="AAT_like"/>
    <property type="match status" value="1"/>
</dbReference>
<evidence type="ECO:0000259" key="5">
    <source>
        <dbReference type="Pfam" id="PF04864"/>
    </source>
</evidence>
<dbReference type="GO" id="GO:0008483">
    <property type="term" value="F:transaminase activity"/>
    <property type="evidence" value="ECO:0007669"/>
    <property type="project" value="TreeGrafter"/>
</dbReference>
<proteinExistence type="inferred from homology"/>
<dbReference type="STRING" id="1504633.A0A2T7E8V0"/>
<dbReference type="PANTHER" id="PTHR43795:SF49">
    <property type="entry name" value="ALLIIN LYASE"/>
    <property type="match status" value="1"/>
</dbReference>
<feature type="compositionally biased region" description="Low complexity" evidence="4">
    <location>
        <begin position="39"/>
        <end position="55"/>
    </location>
</feature>
<name>A0A2T7E8V0_9POAL</name>
<dbReference type="InterPro" id="IPR037029">
    <property type="entry name" value="Alliinase_N_sf"/>
</dbReference>
<accession>A0A2T7E8V0</accession>
<dbReference type="GO" id="GO:0006520">
    <property type="term" value="P:amino acid metabolic process"/>
    <property type="evidence" value="ECO:0007669"/>
    <property type="project" value="TreeGrafter"/>
</dbReference>
<evidence type="ECO:0000256" key="1">
    <source>
        <dbReference type="ARBA" id="ARBA00001933"/>
    </source>
</evidence>
<evidence type="ECO:0000256" key="3">
    <source>
        <dbReference type="ARBA" id="ARBA00022898"/>
    </source>
</evidence>
<protein>
    <recommendedName>
        <fullName evidence="5">Alliinase C-terminal domain-containing protein</fullName>
    </recommendedName>
</protein>
<feature type="domain" description="Alliinase C-terminal" evidence="5">
    <location>
        <begin position="208"/>
        <end position="566"/>
    </location>
</feature>
<dbReference type="PANTHER" id="PTHR43795">
    <property type="entry name" value="BIFUNCTIONAL ASPARTATE AMINOTRANSFERASE AND GLUTAMATE/ASPARTATE-PREPHENATE AMINOTRANSFERASE-RELATED"/>
    <property type="match status" value="1"/>
</dbReference>
<dbReference type="Proteomes" id="UP000244336">
    <property type="component" value="Chromosome 3"/>
</dbReference>
<dbReference type="InterPro" id="IPR015421">
    <property type="entry name" value="PyrdxlP-dep_Trfase_major"/>
</dbReference>
<evidence type="ECO:0000313" key="6">
    <source>
        <dbReference type="EMBL" id="PUZ64222.1"/>
    </source>
</evidence>
<evidence type="ECO:0000256" key="4">
    <source>
        <dbReference type="SAM" id="MobiDB-lite"/>
    </source>
</evidence>
<dbReference type="InterPro" id="IPR015422">
    <property type="entry name" value="PyrdxlP-dep_Trfase_small"/>
</dbReference>
<dbReference type="EMBL" id="CM009751">
    <property type="protein sequence ID" value="PUZ64222.1"/>
    <property type="molecule type" value="Genomic_DNA"/>
</dbReference>
<dbReference type="Gramene" id="PUZ64222">
    <property type="protein sequence ID" value="PUZ64222"/>
    <property type="gene ID" value="GQ55_3G126200"/>
</dbReference>
<evidence type="ECO:0000313" key="7">
    <source>
        <dbReference type="Proteomes" id="UP000244336"/>
    </source>
</evidence>
<dbReference type="GO" id="GO:0016846">
    <property type="term" value="F:carbon-sulfur lyase activity"/>
    <property type="evidence" value="ECO:0007669"/>
    <property type="project" value="InterPro"/>
</dbReference>
<keyword evidence="3" id="KW-0663">Pyridoxal phosphate</keyword>
<dbReference type="Gene3D" id="2.10.25.30">
    <property type="entry name" value="EGF-like, alliinase"/>
    <property type="match status" value="1"/>
</dbReference>
<organism evidence="6 7">
    <name type="scientific">Panicum hallii var. hallii</name>
    <dbReference type="NCBI Taxonomy" id="1504633"/>
    <lineage>
        <taxon>Eukaryota</taxon>
        <taxon>Viridiplantae</taxon>
        <taxon>Streptophyta</taxon>
        <taxon>Embryophyta</taxon>
        <taxon>Tracheophyta</taxon>
        <taxon>Spermatophyta</taxon>
        <taxon>Magnoliopsida</taxon>
        <taxon>Liliopsida</taxon>
        <taxon>Poales</taxon>
        <taxon>Poaceae</taxon>
        <taxon>PACMAD clade</taxon>
        <taxon>Panicoideae</taxon>
        <taxon>Panicodae</taxon>
        <taxon>Paniceae</taxon>
        <taxon>Panicinae</taxon>
        <taxon>Panicum</taxon>
        <taxon>Panicum sect. Panicum</taxon>
    </lineage>
</organism>
<feature type="region of interest" description="Disordered" evidence="4">
    <location>
        <begin position="1"/>
        <end position="70"/>
    </location>
</feature>
<dbReference type="InterPro" id="IPR050478">
    <property type="entry name" value="Ethylene_sulfur-biosynth"/>
</dbReference>